<gene>
    <name evidence="4" type="ORF">HMPREF1535_01375</name>
</gene>
<sequence length="417" mass="47842">MEKKYKKYTVDELLQDDYFISSILHPTQESREFWDFLIQSGNLSAQDFEEAAFFIEVVHSPKEKLLRKEKEALWSKIEIENKSSLKKKIRTLYAACFSAVACVFILLGVSLYFFYESNRQGDNMIDMIAAFKKEKNVQPGSDICLVLSDNKQMRFEEDNTDVKYDDKGQIKVNSQTVMEGNKDKKAVGDKKEKEATVTYNQLIVPKGKHSTLLLSDGTKLWVNAGSHVIFPVSFKGDKREIYVDGEVFLDVTRNEGNPFVVKTDRMAVEVLGTSFNVKSYGHEETDDVVLVTGSVHVRTEAGRKAELIPNQRFRCTSAGDVDIQTVDVYDYISWKDGLLQYKKERLSVILQRLSDYYGKPIQWEPELERLTCSGKLDLKDDMEKVLNGLTKMIPVKFVKQDDCYYFSVTPLNSKPME</sequence>
<evidence type="ECO:0000259" key="2">
    <source>
        <dbReference type="Pfam" id="PF04773"/>
    </source>
</evidence>
<dbReference type="PANTHER" id="PTHR30273">
    <property type="entry name" value="PERIPLASMIC SIGNAL SENSOR AND SIGMA FACTOR ACTIVATOR FECR-RELATED"/>
    <property type="match status" value="1"/>
</dbReference>
<dbReference type="Proteomes" id="UP000033047">
    <property type="component" value="Unassembled WGS sequence"/>
</dbReference>
<evidence type="ECO:0000313" key="5">
    <source>
        <dbReference type="Proteomes" id="UP000033047"/>
    </source>
</evidence>
<feature type="domain" description="Protein FecR C-terminal" evidence="3">
    <location>
        <begin position="340"/>
        <end position="402"/>
    </location>
</feature>
<dbReference type="STRING" id="927665.HMPREF1535_01375"/>
<feature type="transmembrane region" description="Helical" evidence="1">
    <location>
        <begin position="92"/>
        <end position="115"/>
    </location>
</feature>
<protein>
    <submittedName>
        <fullName evidence="4">Uncharacterized protein</fullName>
    </submittedName>
</protein>
<dbReference type="PANTHER" id="PTHR30273:SF2">
    <property type="entry name" value="PROTEIN FECR"/>
    <property type="match status" value="1"/>
</dbReference>
<dbReference type="PATRIC" id="fig|927665.4.peg.1407"/>
<dbReference type="RefSeq" id="WP_010801423.1">
    <property type="nucleotide sequence ID" value="NZ_KQ033912.1"/>
</dbReference>
<organism evidence="4 5">
    <name type="scientific">Parabacteroides goldsteinii DSM 19448 = WAL 12034</name>
    <dbReference type="NCBI Taxonomy" id="927665"/>
    <lineage>
        <taxon>Bacteria</taxon>
        <taxon>Pseudomonadati</taxon>
        <taxon>Bacteroidota</taxon>
        <taxon>Bacteroidia</taxon>
        <taxon>Bacteroidales</taxon>
        <taxon>Tannerellaceae</taxon>
        <taxon>Parabacteroides</taxon>
    </lineage>
</organism>
<comment type="caution">
    <text evidence="4">The sequence shown here is derived from an EMBL/GenBank/DDBJ whole genome shotgun (WGS) entry which is preliminary data.</text>
</comment>
<dbReference type="Pfam" id="PF04773">
    <property type="entry name" value="FecR"/>
    <property type="match status" value="1"/>
</dbReference>
<proteinExistence type="predicted"/>
<dbReference type="Gene3D" id="2.60.120.1440">
    <property type="match status" value="1"/>
</dbReference>
<evidence type="ECO:0000256" key="1">
    <source>
        <dbReference type="SAM" id="Phobius"/>
    </source>
</evidence>
<dbReference type="HOGENOM" id="CLU_050192_1_1_10"/>
<accession>A0A0F5JIM4</accession>
<dbReference type="AlphaFoldDB" id="A0A0F5JIM4"/>
<dbReference type="InterPro" id="IPR032508">
    <property type="entry name" value="FecR_C"/>
</dbReference>
<dbReference type="GeneID" id="69982595"/>
<dbReference type="GO" id="GO:0016989">
    <property type="term" value="F:sigma factor antagonist activity"/>
    <property type="evidence" value="ECO:0007669"/>
    <property type="project" value="TreeGrafter"/>
</dbReference>
<dbReference type="EMBL" id="AQHV01000009">
    <property type="protein sequence ID" value="KKB57554.1"/>
    <property type="molecule type" value="Genomic_DNA"/>
</dbReference>
<dbReference type="InterPro" id="IPR012373">
    <property type="entry name" value="Ferrdict_sens_TM"/>
</dbReference>
<reference evidence="4 5" key="1">
    <citation type="submission" date="2013-04" db="EMBL/GenBank/DDBJ databases">
        <title>The Genome Sequence of Parabacteroides goldsteinii DSM 19448.</title>
        <authorList>
            <consortium name="The Broad Institute Genomics Platform"/>
            <person name="Earl A."/>
            <person name="Ward D."/>
            <person name="Feldgarden M."/>
            <person name="Gevers D."/>
            <person name="Martens E."/>
            <person name="Sakamoto M."/>
            <person name="Benno Y."/>
            <person name="Song Y."/>
            <person name="Liu C."/>
            <person name="Lee J."/>
            <person name="Bolanos M."/>
            <person name="Vaisanen M.L."/>
            <person name="Finegold S.M."/>
            <person name="Walker B."/>
            <person name="Young S."/>
            <person name="Zeng Q."/>
            <person name="Gargeya S."/>
            <person name="Fitzgerald M."/>
            <person name="Haas B."/>
            <person name="Abouelleil A."/>
            <person name="Allen A.W."/>
            <person name="Alvarado L."/>
            <person name="Arachchi H.M."/>
            <person name="Berlin A.M."/>
            <person name="Chapman S.B."/>
            <person name="Gainer-Dewar J."/>
            <person name="Goldberg J."/>
            <person name="Griggs A."/>
            <person name="Gujja S."/>
            <person name="Hansen M."/>
            <person name="Howarth C."/>
            <person name="Imamovic A."/>
            <person name="Ireland A."/>
            <person name="Larimer J."/>
            <person name="McCowan C."/>
            <person name="Murphy C."/>
            <person name="Pearson M."/>
            <person name="Poon T.W."/>
            <person name="Priest M."/>
            <person name="Roberts A."/>
            <person name="Saif S."/>
            <person name="Shea T."/>
            <person name="Sisk P."/>
            <person name="Sykes S."/>
            <person name="Wortman J."/>
            <person name="Nusbaum C."/>
            <person name="Birren B."/>
        </authorList>
    </citation>
    <scope>NUCLEOTIDE SEQUENCE [LARGE SCALE GENOMIC DNA]</scope>
    <source>
        <strain evidence="4 5">DSM 19448</strain>
    </source>
</reference>
<feature type="domain" description="FecR protein" evidence="2">
    <location>
        <begin position="204"/>
        <end position="295"/>
    </location>
</feature>
<keyword evidence="1" id="KW-0812">Transmembrane</keyword>
<name>A0A0F5JIM4_9BACT</name>
<dbReference type="InterPro" id="IPR006860">
    <property type="entry name" value="FecR"/>
</dbReference>
<dbReference type="Pfam" id="PF16344">
    <property type="entry name" value="FecR_C"/>
    <property type="match status" value="1"/>
</dbReference>
<dbReference type="Gene3D" id="3.55.50.30">
    <property type="match status" value="1"/>
</dbReference>
<keyword evidence="1" id="KW-1133">Transmembrane helix</keyword>
<evidence type="ECO:0000259" key="3">
    <source>
        <dbReference type="Pfam" id="PF16344"/>
    </source>
</evidence>
<keyword evidence="1" id="KW-0472">Membrane</keyword>
<evidence type="ECO:0000313" key="4">
    <source>
        <dbReference type="EMBL" id="KKB57554.1"/>
    </source>
</evidence>